<evidence type="ECO:0000313" key="1">
    <source>
        <dbReference type="Proteomes" id="UP000887580"/>
    </source>
</evidence>
<protein>
    <submittedName>
        <fullName evidence="2">Protein kinase domain-containing protein</fullName>
    </submittedName>
</protein>
<proteinExistence type="predicted"/>
<dbReference type="Proteomes" id="UP000887580">
    <property type="component" value="Unplaced"/>
</dbReference>
<evidence type="ECO:0000313" key="2">
    <source>
        <dbReference type="WBParaSite" id="PS1159_v2.g5306.t1"/>
    </source>
</evidence>
<organism evidence="1 2">
    <name type="scientific">Panagrolaimus sp. PS1159</name>
    <dbReference type="NCBI Taxonomy" id="55785"/>
    <lineage>
        <taxon>Eukaryota</taxon>
        <taxon>Metazoa</taxon>
        <taxon>Ecdysozoa</taxon>
        <taxon>Nematoda</taxon>
        <taxon>Chromadorea</taxon>
        <taxon>Rhabditida</taxon>
        <taxon>Tylenchina</taxon>
        <taxon>Panagrolaimomorpha</taxon>
        <taxon>Panagrolaimoidea</taxon>
        <taxon>Panagrolaimidae</taxon>
        <taxon>Panagrolaimus</taxon>
    </lineage>
</organism>
<dbReference type="WBParaSite" id="PS1159_v2.g5306.t1">
    <property type="protein sequence ID" value="PS1159_v2.g5306.t1"/>
    <property type="gene ID" value="PS1159_v2.g5306"/>
</dbReference>
<accession>A0AC35GI52</accession>
<reference evidence="2" key="1">
    <citation type="submission" date="2022-11" db="UniProtKB">
        <authorList>
            <consortium name="WormBaseParasite"/>
        </authorList>
    </citation>
    <scope>IDENTIFICATION</scope>
</reference>
<sequence>MADNNNNNNNNNAKCEKDRLPLANDVIKGDTGKSYRLIQVLGEGGYGTVFKAIDESSNRTVALKAEKWSKTVLKIELSVLKVTNHHKNAKHFCQLIDHGKQPHEYMFIVMSLLGPDLARLRNDQNERRFTLATAVGMQTLTALFELHQIGFLSRDVKPGNFAIGNRDDELHRLIFMFDFGLSRKYMDKNNNIIPPRKEPGWRGTTRYGSLHAHLKQDLSRRDDLESWFYALVELTKGSLPWRMATDRAKVEELKKYARVDGRKDFLSTCPKCYDQILSLIDGLSFEATPPYVEMQKLLDTYCSENNISMGQKYDWEGEATSSLHTSITTQSVDKSPTDQVRAAAVPGESRPTKHEI</sequence>
<name>A0AC35GI52_9BILA</name>